<evidence type="ECO:0000313" key="11">
    <source>
        <dbReference type="Proteomes" id="UP000245667"/>
    </source>
</evidence>
<name>A0A316E4T7_9FLAO</name>
<evidence type="ECO:0000256" key="2">
    <source>
        <dbReference type="ARBA" id="ARBA00001936"/>
    </source>
</evidence>
<dbReference type="PANTHER" id="PTHR43226:SF4">
    <property type="entry name" value="XAA-PRO AMINOPEPTIDASE 3"/>
    <property type="match status" value="1"/>
</dbReference>
<protein>
    <recommendedName>
        <fullName evidence="4">Xaa-Pro aminopeptidase</fullName>
        <ecNumber evidence="4">3.4.11.9</ecNumber>
    </recommendedName>
</protein>
<keyword evidence="5" id="KW-0479">Metal-binding</keyword>
<dbReference type="AlphaFoldDB" id="A0A316E4T7"/>
<dbReference type="Gene3D" id="3.90.230.10">
    <property type="entry name" value="Creatinase/methionine aminopeptidase superfamily"/>
    <property type="match status" value="1"/>
</dbReference>
<dbReference type="EMBL" id="JACWLN010000002">
    <property type="protein sequence ID" value="MBD1259946.1"/>
    <property type="molecule type" value="Genomic_DNA"/>
</dbReference>
<dbReference type="GO" id="GO:0070006">
    <property type="term" value="F:metalloaminopeptidase activity"/>
    <property type="evidence" value="ECO:0007669"/>
    <property type="project" value="InterPro"/>
</dbReference>
<dbReference type="RefSeq" id="WP_109648358.1">
    <property type="nucleotide sequence ID" value="NZ_CAJQNU010000006.1"/>
</dbReference>
<evidence type="ECO:0000313" key="12">
    <source>
        <dbReference type="Proteomes" id="UP000651837"/>
    </source>
</evidence>
<dbReference type="SMART" id="SM01011">
    <property type="entry name" value="AMP_N"/>
    <property type="match status" value="1"/>
</dbReference>
<comment type="caution">
    <text evidence="10">The sequence shown here is derived from an EMBL/GenBank/DDBJ whole genome shotgun (WGS) entry which is preliminary data.</text>
</comment>
<keyword evidence="10" id="KW-0645">Protease</keyword>
<comment type="cofactor">
    <cofactor evidence="2">
        <name>Mn(2+)</name>
        <dbReference type="ChEBI" id="CHEBI:29035"/>
    </cofactor>
</comment>
<feature type="domain" description="Aminopeptidase P N-terminal" evidence="8">
    <location>
        <begin position="6"/>
        <end position="142"/>
    </location>
</feature>
<evidence type="ECO:0000256" key="3">
    <source>
        <dbReference type="ARBA" id="ARBA00008766"/>
    </source>
</evidence>
<dbReference type="Gene3D" id="3.40.350.10">
    <property type="entry name" value="Creatinase/prolidase N-terminal domain"/>
    <property type="match status" value="1"/>
</dbReference>
<evidence type="ECO:0000313" key="10">
    <source>
        <dbReference type="EMBL" id="PWK25401.1"/>
    </source>
</evidence>
<dbReference type="InterPro" id="IPR000994">
    <property type="entry name" value="Pept_M24"/>
</dbReference>
<dbReference type="InterPro" id="IPR029149">
    <property type="entry name" value="Creatin/AminoP/Spt16_N"/>
</dbReference>
<comment type="similarity">
    <text evidence="3">Belongs to the peptidase M24B family.</text>
</comment>
<dbReference type="EMBL" id="QGGQ01000001">
    <property type="protein sequence ID" value="PWK25401.1"/>
    <property type="molecule type" value="Genomic_DNA"/>
</dbReference>
<dbReference type="SUPFAM" id="SSF55920">
    <property type="entry name" value="Creatinase/aminopeptidase"/>
    <property type="match status" value="1"/>
</dbReference>
<dbReference type="Proteomes" id="UP000245667">
    <property type="component" value="Unassembled WGS sequence"/>
</dbReference>
<organism evidence="10 11">
    <name type="scientific">Maribacter polysiphoniae</name>
    <dbReference type="NCBI Taxonomy" id="429344"/>
    <lineage>
        <taxon>Bacteria</taxon>
        <taxon>Pseudomonadati</taxon>
        <taxon>Bacteroidota</taxon>
        <taxon>Flavobacteriia</taxon>
        <taxon>Flavobacteriales</taxon>
        <taxon>Flavobacteriaceae</taxon>
        <taxon>Maribacter</taxon>
    </lineage>
</organism>
<dbReference type="EC" id="3.4.11.9" evidence="4"/>
<reference evidence="10 11" key="1">
    <citation type="submission" date="2018-05" db="EMBL/GenBank/DDBJ databases">
        <title>Genomic Encyclopedia of Archaeal and Bacterial Type Strains, Phase II (KMG-II): from individual species to whole genera.</title>
        <authorList>
            <person name="Goeker M."/>
        </authorList>
    </citation>
    <scope>NUCLEOTIDE SEQUENCE [LARGE SCALE GENOMIC DNA]</scope>
    <source>
        <strain evidence="10 11">DSM 23514</strain>
    </source>
</reference>
<evidence type="ECO:0000256" key="5">
    <source>
        <dbReference type="ARBA" id="ARBA00022723"/>
    </source>
</evidence>
<sequence>MKYEQISSELFIKNRRKFMAKMEPSSIAVFNSNDIYPVSADSTLPFEQHRDIFYLSGADQEESILLLFPDAHDKKLREVLFVRETNDHIAVWEGEKLTKEKATEISGIETIYWLSEFDKVFFNLMTEADTIYFNTNEHYRQSVETQTREDRFIRDCKQKFPGHKVAKSNPILQEIRGVKEPEEIDLMQTACNITEKGFRRLLGFVKPGVWEYEIEAELLHEFIRNRSKGFAYTPIIASGANANVLHYIVNNQQCKDGDMLLMDVAAEYANYSSDLTRTIPVNGRFTERQKAVYQAVLRVKNEATKMLVPGTDWAEYHKEVGNIMTSELLGLGLLDKADVQNEDKNWPAYKKYFMHGTSHHIGLDTHDYGPLKSPMKANMVFTVEPGIYIPEENMGIRIEDDVVIQEKGEPFNLMANIPIEVEEIEELMKA</sequence>
<keyword evidence="6" id="KW-0378">Hydrolase</keyword>
<keyword evidence="12" id="KW-1185">Reference proteome</keyword>
<dbReference type="InterPro" id="IPR036005">
    <property type="entry name" value="Creatinase/aminopeptidase-like"/>
</dbReference>
<dbReference type="GO" id="GO:0030145">
    <property type="term" value="F:manganese ion binding"/>
    <property type="evidence" value="ECO:0007669"/>
    <property type="project" value="InterPro"/>
</dbReference>
<reference evidence="9 12" key="2">
    <citation type="submission" date="2020-07" db="EMBL/GenBank/DDBJ databases">
        <title>The draft genome sequence of Maribacter polysiphoniae KCTC 22021.</title>
        <authorList>
            <person name="Mu L."/>
        </authorList>
    </citation>
    <scope>NUCLEOTIDE SEQUENCE [LARGE SCALE GENOMIC DNA]</scope>
    <source>
        <strain evidence="9 12">KCTC 22021</strain>
    </source>
</reference>
<dbReference type="Proteomes" id="UP000651837">
    <property type="component" value="Unassembled WGS sequence"/>
</dbReference>
<dbReference type="Pfam" id="PF05195">
    <property type="entry name" value="AMP_N"/>
    <property type="match status" value="1"/>
</dbReference>
<dbReference type="InterPro" id="IPR052433">
    <property type="entry name" value="X-Pro_dipept-like"/>
</dbReference>
<dbReference type="PANTHER" id="PTHR43226">
    <property type="entry name" value="XAA-PRO AMINOPEPTIDASE 3"/>
    <property type="match status" value="1"/>
</dbReference>
<dbReference type="CDD" id="cd01087">
    <property type="entry name" value="Prolidase"/>
    <property type="match status" value="1"/>
</dbReference>
<dbReference type="SUPFAM" id="SSF53092">
    <property type="entry name" value="Creatinase/prolidase N-terminal domain"/>
    <property type="match status" value="1"/>
</dbReference>
<accession>A0A316E4T7</accession>
<evidence type="ECO:0000256" key="4">
    <source>
        <dbReference type="ARBA" id="ARBA00012574"/>
    </source>
</evidence>
<proteinExistence type="inferred from homology"/>
<gene>
    <name evidence="9" type="ORF">HZY62_05050</name>
    <name evidence="10" type="ORF">LX92_00140</name>
</gene>
<evidence type="ECO:0000256" key="1">
    <source>
        <dbReference type="ARBA" id="ARBA00001424"/>
    </source>
</evidence>
<dbReference type="Pfam" id="PF00557">
    <property type="entry name" value="Peptidase_M24"/>
    <property type="match status" value="1"/>
</dbReference>
<evidence type="ECO:0000256" key="6">
    <source>
        <dbReference type="ARBA" id="ARBA00022801"/>
    </source>
</evidence>
<evidence type="ECO:0000256" key="7">
    <source>
        <dbReference type="ARBA" id="ARBA00023211"/>
    </source>
</evidence>
<comment type="catalytic activity">
    <reaction evidence="1">
        <text>Release of any N-terminal amino acid, including proline, that is linked to proline, even from a dipeptide or tripeptide.</text>
        <dbReference type="EC" id="3.4.11.9"/>
    </reaction>
</comment>
<keyword evidence="10" id="KW-0031">Aminopeptidase</keyword>
<evidence type="ECO:0000259" key="8">
    <source>
        <dbReference type="SMART" id="SM01011"/>
    </source>
</evidence>
<dbReference type="GO" id="GO:0006508">
    <property type="term" value="P:proteolysis"/>
    <property type="evidence" value="ECO:0007669"/>
    <property type="project" value="TreeGrafter"/>
</dbReference>
<evidence type="ECO:0000313" key="9">
    <source>
        <dbReference type="EMBL" id="MBD1259946.1"/>
    </source>
</evidence>
<keyword evidence="7" id="KW-0464">Manganese</keyword>
<dbReference type="InterPro" id="IPR007865">
    <property type="entry name" value="Aminopep_P_N"/>
</dbReference>
<dbReference type="OrthoDB" id="9806388at2"/>